<protein>
    <submittedName>
        <fullName evidence="2">XRE family transcriptional regulator</fullName>
    </submittedName>
</protein>
<dbReference type="CDD" id="cd00093">
    <property type="entry name" value="HTH_XRE"/>
    <property type="match status" value="1"/>
</dbReference>
<gene>
    <name evidence="2" type="ORF">E1293_12495</name>
</gene>
<feature type="domain" description="HTH cro/C1-type" evidence="1">
    <location>
        <begin position="21"/>
        <end position="77"/>
    </location>
</feature>
<name>A0A4R5BI91_9ACTN</name>
<dbReference type="InterPro" id="IPR043917">
    <property type="entry name" value="DUF5753"/>
</dbReference>
<comment type="caution">
    <text evidence="2">The sequence shown here is derived from an EMBL/GenBank/DDBJ whole genome shotgun (WGS) entry which is preliminary data.</text>
</comment>
<evidence type="ECO:0000313" key="2">
    <source>
        <dbReference type="EMBL" id="TDD84786.1"/>
    </source>
</evidence>
<accession>A0A4R5BI91</accession>
<dbReference type="InterPro" id="IPR010982">
    <property type="entry name" value="Lambda_DNA-bd_dom_sf"/>
</dbReference>
<dbReference type="Pfam" id="PF19054">
    <property type="entry name" value="DUF5753"/>
    <property type="match status" value="1"/>
</dbReference>
<proteinExistence type="predicted"/>
<dbReference type="GO" id="GO:0003677">
    <property type="term" value="F:DNA binding"/>
    <property type="evidence" value="ECO:0007669"/>
    <property type="project" value="InterPro"/>
</dbReference>
<dbReference type="EMBL" id="SMKY01000042">
    <property type="protein sequence ID" value="TDD84786.1"/>
    <property type="molecule type" value="Genomic_DNA"/>
</dbReference>
<organism evidence="2 3">
    <name type="scientific">Actinomadura darangshiensis</name>
    <dbReference type="NCBI Taxonomy" id="705336"/>
    <lineage>
        <taxon>Bacteria</taxon>
        <taxon>Bacillati</taxon>
        <taxon>Actinomycetota</taxon>
        <taxon>Actinomycetes</taxon>
        <taxon>Streptosporangiales</taxon>
        <taxon>Thermomonosporaceae</taxon>
        <taxon>Actinomadura</taxon>
    </lineage>
</organism>
<dbReference type="RefSeq" id="WP_132197154.1">
    <property type="nucleotide sequence ID" value="NZ_SMKY01000042.1"/>
</dbReference>
<sequence>MSEIHVDGYSPTIKKRALSRKLVAARKEIGMTTTEVCKRLRWSATKLNYIEKARWITPNADAVNDLCELYGVDGKEREALTRLAREARERGWWTRYNDVFRNEYPGFEASASTVRTFQNTYLPGLLQEAGYIELVTNAAGIDDPAEVRRHVAARLQRQEILTTADTPCRLHAVVDENTLRRLVSPPIRVPQVRHLIEMSDLPNIEFQVIPTTAGLYPGAGESFTQLGYSDPGERDIVFLETSVDDRMLEEKDELQSYKVRFDRLCAIALDATATRAFLLDLIEGDE</sequence>
<dbReference type="AlphaFoldDB" id="A0A4R5BI91"/>
<dbReference type="SMART" id="SM00530">
    <property type="entry name" value="HTH_XRE"/>
    <property type="match status" value="1"/>
</dbReference>
<dbReference type="SUPFAM" id="SSF47413">
    <property type="entry name" value="lambda repressor-like DNA-binding domains"/>
    <property type="match status" value="1"/>
</dbReference>
<dbReference type="InterPro" id="IPR001387">
    <property type="entry name" value="Cro/C1-type_HTH"/>
</dbReference>
<dbReference type="Proteomes" id="UP000295578">
    <property type="component" value="Unassembled WGS sequence"/>
</dbReference>
<dbReference type="Gene3D" id="1.10.260.40">
    <property type="entry name" value="lambda repressor-like DNA-binding domains"/>
    <property type="match status" value="1"/>
</dbReference>
<evidence type="ECO:0000313" key="3">
    <source>
        <dbReference type="Proteomes" id="UP000295578"/>
    </source>
</evidence>
<dbReference type="Pfam" id="PF13560">
    <property type="entry name" value="HTH_31"/>
    <property type="match status" value="1"/>
</dbReference>
<keyword evidence="3" id="KW-1185">Reference proteome</keyword>
<dbReference type="OrthoDB" id="5177725at2"/>
<reference evidence="2 3" key="1">
    <citation type="submission" date="2019-03" db="EMBL/GenBank/DDBJ databases">
        <title>Draft genome sequences of novel Actinobacteria.</title>
        <authorList>
            <person name="Sahin N."/>
            <person name="Ay H."/>
            <person name="Saygin H."/>
        </authorList>
    </citation>
    <scope>NUCLEOTIDE SEQUENCE [LARGE SCALE GENOMIC DNA]</scope>
    <source>
        <strain evidence="2 3">DSM 45941</strain>
    </source>
</reference>
<evidence type="ECO:0000259" key="1">
    <source>
        <dbReference type="SMART" id="SM00530"/>
    </source>
</evidence>